<evidence type="ECO:0000256" key="1">
    <source>
        <dbReference type="ARBA" id="ARBA00008366"/>
    </source>
</evidence>
<dbReference type="RefSeq" id="WP_307480332.1">
    <property type="nucleotide sequence ID" value="NZ_JAUSUB010000049.1"/>
</dbReference>
<dbReference type="InterPro" id="IPR029479">
    <property type="entry name" value="Nitroreductase"/>
</dbReference>
<keyword evidence="8" id="KW-1185">Reference proteome</keyword>
<dbReference type="PANTHER" id="PTHR43425:SF3">
    <property type="entry name" value="NADPH-DEPENDENT OXIDOREDUCTASE"/>
    <property type="match status" value="1"/>
</dbReference>
<dbReference type="InterPro" id="IPR000415">
    <property type="entry name" value="Nitroreductase-like"/>
</dbReference>
<dbReference type="EMBL" id="JAUSUB010000049">
    <property type="protein sequence ID" value="MDQ0273770.1"/>
    <property type="molecule type" value="Genomic_DNA"/>
</dbReference>
<gene>
    <name evidence="7" type="ORF">J2S17_005702</name>
</gene>
<dbReference type="Pfam" id="PF00881">
    <property type="entry name" value="Nitroreductase"/>
    <property type="match status" value="1"/>
</dbReference>
<dbReference type="PIRSF" id="PIRSF005426">
    <property type="entry name" value="Frp"/>
    <property type="match status" value="1"/>
</dbReference>
<dbReference type="SUPFAM" id="SSF55469">
    <property type="entry name" value="FMN-dependent nitroreductase-like"/>
    <property type="match status" value="1"/>
</dbReference>
<dbReference type="Gene3D" id="3.40.109.10">
    <property type="entry name" value="NADH Oxidase"/>
    <property type="match status" value="1"/>
</dbReference>
<comment type="similarity">
    <text evidence="1 5">Belongs to the flavin oxidoreductase frp family.</text>
</comment>
<dbReference type="EC" id="1.5.1.38" evidence="7"/>
<keyword evidence="5" id="KW-0521">NADP</keyword>
<name>A0ABU0AUU0_9BACI</name>
<evidence type="ECO:0000256" key="3">
    <source>
        <dbReference type="ARBA" id="ARBA00022643"/>
    </source>
</evidence>
<evidence type="ECO:0000313" key="8">
    <source>
        <dbReference type="Proteomes" id="UP001238088"/>
    </source>
</evidence>
<dbReference type="PANTHER" id="PTHR43425">
    <property type="entry name" value="OXYGEN-INSENSITIVE NADPH NITROREDUCTASE"/>
    <property type="match status" value="1"/>
</dbReference>
<comment type="caution">
    <text evidence="7">The sequence shown here is derived from an EMBL/GenBank/DDBJ whole genome shotgun (WGS) entry which is preliminary data.</text>
</comment>
<accession>A0ABU0AUU0</accession>
<dbReference type="CDD" id="cd02146">
    <property type="entry name" value="NfsA-like"/>
    <property type="match status" value="1"/>
</dbReference>
<organism evidence="7 8">
    <name type="scientific">Cytobacillus purgationiresistens</name>
    <dbReference type="NCBI Taxonomy" id="863449"/>
    <lineage>
        <taxon>Bacteria</taxon>
        <taxon>Bacillati</taxon>
        <taxon>Bacillota</taxon>
        <taxon>Bacilli</taxon>
        <taxon>Bacillales</taxon>
        <taxon>Bacillaceae</taxon>
        <taxon>Cytobacillus</taxon>
    </lineage>
</organism>
<keyword evidence="2 5" id="KW-0285">Flavoprotein</keyword>
<feature type="domain" description="Nitroreductase" evidence="6">
    <location>
        <begin position="8"/>
        <end position="167"/>
    </location>
</feature>
<dbReference type="InterPro" id="IPR016446">
    <property type="entry name" value="Flavin_OxRdtase_Frp"/>
</dbReference>
<sequence length="251" mass="28427">MNETIQLIKNHRSVRQFEDKPLTKEQIEAIVTSGQAASTSSFIQAYSIIGVTDQDKKKKLAKLAGDQSFVENNGHFLVFCADLHRHQVIGKMEKQEKELNESIESTEKFMVGLIDAALAAQNAVIAAESMGLGICYVGGIRNNLEGVSKVLNTPSHVIPLFGLAVGYPAKQNSQKPRLPFQHIYHENEYEQNGDQYLSELEEYNDTISKYYEERTAGRRKDTWTEQMGNMLNKKKRMYMKDFVQSKGLNKS</sequence>
<dbReference type="Proteomes" id="UP001238088">
    <property type="component" value="Unassembled WGS sequence"/>
</dbReference>
<evidence type="ECO:0000256" key="4">
    <source>
        <dbReference type="ARBA" id="ARBA00023002"/>
    </source>
</evidence>
<proteinExistence type="inferred from homology"/>
<reference evidence="7 8" key="1">
    <citation type="submission" date="2023-07" db="EMBL/GenBank/DDBJ databases">
        <title>Genomic Encyclopedia of Type Strains, Phase IV (KMG-IV): sequencing the most valuable type-strain genomes for metagenomic binning, comparative biology and taxonomic classification.</title>
        <authorList>
            <person name="Goeker M."/>
        </authorList>
    </citation>
    <scope>NUCLEOTIDE SEQUENCE [LARGE SCALE GENOMIC DNA]</scope>
    <source>
        <strain evidence="7 8">DSM 23494</strain>
    </source>
</reference>
<dbReference type="GO" id="GO:0052873">
    <property type="term" value="F:FMN reductase (NADPH) activity"/>
    <property type="evidence" value="ECO:0007669"/>
    <property type="project" value="UniProtKB-EC"/>
</dbReference>
<evidence type="ECO:0000256" key="5">
    <source>
        <dbReference type="PIRNR" id="PIRNR005426"/>
    </source>
</evidence>
<keyword evidence="4 5" id="KW-0560">Oxidoreductase</keyword>
<keyword evidence="3 5" id="KW-0288">FMN</keyword>
<dbReference type="NCBIfam" id="NF008033">
    <property type="entry name" value="PRK10765.1"/>
    <property type="match status" value="1"/>
</dbReference>
<evidence type="ECO:0000259" key="6">
    <source>
        <dbReference type="Pfam" id="PF00881"/>
    </source>
</evidence>
<evidence type="ECO:0000313" key="7">
    <source>
        <dbReference type="EMBL" id="MDQ0273770.1"/>
    </source>
</evidence>
<evidence type="ECO:0000256" key="2">
    <source>
        <dbReference type="ARBA" id="ARBA00022630"/>
    </source>
</evidence>
<protein>
    <submittedName>
        <fullName evidence="7">FMN reductase (NADPH)</fullName>
        <ecNumber evidence="7">1.5.1.38</ecNumber>
    </submittedName>
</protein>